<sequence>MGGSILPTTVHNNTIYFLFGKERDIDENPGWSDFGGGTEKGESFMSTAIREGSEELTGFLGSEKDVKQLLTKYGTYNIDFKSDGHSTYRAHIFPMKYDDMLVYYYNNNQKFLQKRLDPKIIRDTKIFEKTEIRWFSFSDMVNMKTQFRSFYQNVVSLILNNRVQIERFIKSKLQPKNYTKRTFKQRYNSRKSHTYKKNQSSK</sequence>
<dbReference type="EMBL" id="MN739720">
    <property type="protein sequence ID" value="QHT22765.1"/>
    <property type="molecule type" value="Genomic_DNA"/>
</dbReference>
<evidence type="ECO:0000313" key="1">
    <source>
        <dbReference type="EMBL" id="QHT22765.1"/>
    </source>
</evidence>
<dbReference type="Gene3D" id="3.90.79.10">
    <property type="entry name" value="Nucleoside Triphosphate Pyrophosphohydrolase"/>
    <property type="match status" value="1"/>
</dbReference>
<dbReference type="InterPro" id="IPR015797">
    <property type="entry name" value="NUDIX_hydrolase-like_dom_sf"/>
</dbReference>
<dbReference type="AlphaFoldDB" id="A0A6C0E5S4"/>
<reference evidence="1" key="1">
    <citation type="journal article" date="2020" name="Nature">
        <title>Giant virus diversity and host interactions through global metagenomics.</title>
        <authorList>
            <person name="Schulz F."/>
            <person name="Roux S."/>
            <person name="Paez-Espino D."/>
            <person name="Jungbluth S."/>
            <person name="Walsh D.A."/>
            <person name="Denef V.J."/>
            <person name="McMahon K.D."/>
            <person name="Konstantinidis K.T."/>
            <person name="Eloe-Fadrosh E.A."/>
            <person name="Kyrpides N.C."/>
            <person name="Woyke T."/>
        </authorList>
    </citation>
    <scope>NUCLEOTIDE SEQUENCE</scope>
    <source>
        <strain evidence="1">GVMAG-M-3300023179-114</strain>
    </source>
</reference>
<dbReference type="SUPFAM" id="SSF55811">
    <property type="entry name" value="Nudix"/>
    <property type="match status" value="1"/>
</dbReference>
<name>A0A6C0E5S4_9ZZZZ</name>
<organism evidence="1">
    <name type="scientific">viral metagenome</name>
    <dbReference type="NCBI Taxonomy" id="1070528"/>
    <lineage>
        <taxon>unclassified sequences</taxon>
        <taxon>metagenomes</taxon>
        <taxon>organismal metagenomes</taxon>
    </lineage>
</organism>
<proteinExistence type="predicted"/>
<protein>
    <submittedName>
        <fullName evidence="1">Uncharacterized protein</fullName>
    </submittedName>
</protein>
<accession>A0A6C0E5S4</accession>